<dbReference type="FunFam" id="3.40.1010.10:FF:000007">
    <property type="entry name" value="Ribosomal RNA small subunit methyltransferase I"/>
    <property type="match status" value="1"/>
</dbReference>
<keyword evidence="2 6" id="KW-0698">rRNA processing</keyword>
<evidence type="ECO:0000256" key="5">
    <source>
        <dbReference type="ARBA" id="ARBA00022691"/>
    </source>
</evidence>
<dbReference type="eggNOG" id="COG0313">
    <property type="taxonomic scope" value="Bacteria"/>
</dbReference>
<dbReference type="HOGENOM" id="CLU_044779_4_0_10"/>
<dbReference type="OrthoDB" id="9809084at2"/>
<dbReference type="InterPro" id="IPR014776">
    <property type="entry name" value="4pyrrole_Mease_sub2"/>
</dbReference>
<dbReference type="GO" id="GO:0070677">
    <property type="term" value="F:rRNA (cytosine-2'-O-)-methyltransferase activity"/>
    <property type="evidence" value="ECO:0007669"/>
    <property type="project" value="UniProtKB-UniRule"/>
</dbReference>
<dbReference type="EC" id="2.1.1.198" evidence="6"/>
<feature type="domain" description="Tetrapyrrole methylase" evidence="7">
    <location>
        <begin position="9"/>
        <end position="204"/>
    </location>
</feature>
<keyword evidence="3 6" id="KW-0489">Methyltransferase</keyword>
<evidence type="ECO:0000313" key="8">
    <source>
        <dbReference type="EMBL" id="ACE03516.1"/>
    </source>
</evidence>
<comment type="function">
    <text evidence="6">Catalyzes the 2'-O-methylation of the ribose of cytidine 1402 (C1402) in 16S rRNA.</text>
</comment>
<name>B3EMN8_CHLPB</name>
<dbReference type="CDD" id="cd11648">
    <property type="entry name" value="RsmI"/>
    <property type="match status" value="1"/>
</dbReference>
<evidence type="ECO:0000256" key="2">
    <source>
        <dbReference type="ARBA" id="ARBA00022552"/>
    </source>
</evidence>
<protein>
    <recommendedName>
        <fullName evidence="6">Ribosomal RNA small subunit methyltransferase I</fullName>
        <ecNumber evidence="6">2.1.1.198</ecNumber>
    </recommendedName>
    <alternativeName>
        <fullName evidence="6">16S rRNA 2'-O-ribose C1402 methyltransferase</fullName>
    </alternativeName>
    <alternativeName>
        <fullName evidence="6">rRNA (cytidine-2'-O-)-methyltransferase RsmI</fullName>
    </alternativeName>
</protein>
<dbReference type="Gene3D" id="3.40.1010.10">
    <property type="entry name" value="Cobalt-precorrin-4 Transmethylase, Domain 1"/>
    <property type="match status" value="1"/>
</dbReference>
<dbReference type="Gene3D" id="3.30.950.10">
    <property type="entry name" value="Methyltransferase, Cobalt-precorrin-4 Transmethylase, Domain 2"/>
    <property type="match status" value="1"/>
</dbReference>
<sequence length="249" mass="27254">MGDTAAKGTLSIVATPLGNLEDITLRAISTLKSADAIACEDTRRASILLRHLDISGKKLISYHAFNEKKAISSIIKLLEEGLNITVISDAGTPAISDPGYALVRAAYELQANIIPVPGPSAATAALSVCPLPVHNFFFAGFLPHKKGRKSKLEFLASIESTVVFYESPHRIVKLLGEIENYFSGPLVFIAREITKLHEEYLCGTPSEMIERFTDEKIRGEFVVIVSPPGKDAKRQRTKIKNKFDTCDKP</sequence>
<dbReference type="EMBL" id="CP001101">
    <property type="protein sequence ID" value="ACE03516.1"/>
    <property type="molecule type" value="Genomic_DNA"/>
</dbReference>
<dbReference type="STRING" id="331678.Cphamn1_0554"/>
<evidence type="ECO:0000256" key="6">
    <source>
        <dbReference type="HAMAP-Rule" id="MF_01877"/>
    </source>
</evidence>
<dbReference type="NCBIfam" id="TIGR00096">
    <property type="entry name" value="16S rRNA (cytidine(1402)-2'-O)-methyltransferase"/>
    <property type="match status" value="1"/>
</dbReference>
<dbReference type="PANTHER" id="PTHR46111">
    <property type="entry name" value="RIBOSOMAL RNA SMALL SUBUNIT METHYLTRANSFERASE I"/>
    <property type="match status" value="1"/>
</dbReference>
<evidence type="ECO:0000256" key="3">
    <source>
        <dbReference type="ARBA" id="ARBA00022603"/>
    </source>
</evidence>
<dbReference type="FunFam" id="3.30.950.10:FF:000002">
    <property type="entry name" value="Ribosomal RNA small subunit methyltransferase I"/>
    <property type="match status" value="1"/>
</dbReference>
<dbReference type="InterPro" id="IPR000878">
    <property type="entry name" value="4pyrrol_Mease"/>
</dbReference>
<dbReference type="SUPFAM" id="SSF53790">
    <property type="entry name" value="Tetrapyrrole methylase"/>
    <property type="match status" value="1"/>
</dbReference>
<keyword evidence="1 6" id="KW-0963">Cytoplasm</keyword>
<organism evidence="8">
    <name type="scientific">Chlorobium phaeobacteroides (strain BS1)</name>
    <dbReference type="NCBI Taxonomy" id="331678"/>
    <lineage>
        <taxon>Bacteria</taxon>
        <taxon>Pseudomonadati</taxon>
        <taxon>Chlorobiota</taxon>
        <taxon>Chlorobiia</taxon>
        <taxon>Chlorobiales</taxon>
        <taxon>Chlorobiaceae</taxon>
        <taxon>Chlorobium/Pelodictyon group</taxon>
        <taxon>Chlorobium</taxon>
    </lineage>
</organism>
<comment type="catalytic activity">
    <reaction evidence="6">
        <text>cytidine(1402) in 16S rRNA + S-adenosyl-L-methionine = 2'-O-methylcytidine(1402) in 16S rRNA + S-adenosyl-L-homocysteine + H(+)</text>
        <dbReference type="Rhea" id="RHEA:42924"/>
        <dbReference type="Rhea" id="RHEA-COMP:10285"/>
        <dbReference type="Rhea" id="RHEA-COMP:10286"/>
        <dbReference type="ChEBI" id="CHEBI:15378"/>
        <dbReference type="ChEBI" id="CHEBI:57856"/>
        <dbReference type="ChEBI" id="CHEBI:59789"/>
        <dbReference type="ChEBI" id="CHEBI:74495"/>
        <dbReference type="ChEBI" id="CHEBI:82748"/>
        <dbReference type="EC" id="2.1.1.198"/>
    </reaction>
</comment>
<dbReference type="PROSITE" id="PS01296">
    <property type="entry name" value="RSMI"/>
    <property type="match status" value="1"/>
</dbReference>
<evidence type="ECO:0000259" key="7">
    <source>
        <dbReference type="Pfam" id="PF00590"/>
    </source>
</evidence>
<dbReference type="InterPro" id="IPR014777">
    <property type="entry name" value="4pyrrole_Mease_sub1"/>
</dbReference>
<accession>B3EMN8</accession>
<gene>
    <name evidence="6" type="primary">rsmI</name>
    <name evidence="8" type="ordered locus">Cphamn1_0554</name>
</gene>
<dbReference type="InterPro" id="IPR008189">
    <property type="entry name" value="rRNA_ssu_MeTfrase_I"/>
</dbReference>
<comment type="similarity">
    <text evidence="6">Belongs to the methyltransferase superfamily. RsmI family.</text>
</comment>
<dbReference type="InterPro" id="IPR035996">
    <property type="entry name" value="4pyrrol_Methylase_sf"/>
</dbReference>
<comment type="subcellular location">
    <subcellularLocation>
        <location evidence="6">Cytoplasm</location>
    </subcellularLocation>
</comment>
<dbReference type="HAMAP" id="MF_01877">
    <property type="entry name" value="16SrRNA_methyltr_I"/>
    <property type="match status" value="1"/>
</dbReference>
<evidence type="ECO:0000256" key="1">
    <source>
        <dbReference type="ARBA" id="ARBA00022490"/>
    </source>
</evidence>
<proteinExistence type="inferred from homology"/>
<dbReference type="GO" id="GO:0005737">
    <property type="term" value="C:cytoplasm"/>
    <property type="evidence" value="ECO:0007669"/>
    <property type="project" value="UniProtKB-SubCell"/>
</dbReference>
<reference evidence="8" key="1">
    <citation type="submission" date="2008-06" db="EMBL/GenBank/DDBJ databases">
        <title>Complete sequence of Chlorobium phaeobacteroides BS1.</title>
        <authorList>
            <consortium name="US DOE Joint Genome Institute"/>
            <person name="Lucas S."/>
            <person name="Copeland A."/>
            <person name="Lapidus A."/>
            <person name="Glavina del Rio T."/>
            <person name="Dalin E."/>
            <person name="Tice H."/>
            <person name="Bruce D."/>
            <person name="Goodwin L."/>
            <person name="Pitluck S."/>
            <person name="Schmutz J."/>
            <person name="Larimer F."/>
            <person name="Land M."/>
            <person name="Hauser L."/>
            <person name="Kyrpides N."/>
            <person name="Ovchinnikova G."/>
            <person name="Li T."/>
            <person name="Liu Z."/>
            <person name="Zhao F."/>
            <person name="Overmann J."/>
            <person name="Bryant D.A."/>
            <person name="Richardson P."/>
        </authorList>
    </citation>
    <scope>NUCLEOTIDE SEQUENCE [LARGE SCALE GENOMIC DNA]</scope>
    <source>
        <strain evidence="8">BS1</strain>
    </source>
</reference>
<dbReference type="PIRSF" id="PIRSF005917">
    <property type="entry name" value="MTase_YraL"/>
    <property type="match status" value="1"/>
</dbReference>
<dbReference type="Pfam" id="PF00590">
    <property type="entry name" value="TP_methylase"/>
    <property type="match status" value="1"/>
</dbReference>
<dbReference type="InterPro" id="IPR018063">
    <property type="entry name" value="SAM_MeTrfase_RsmI_CS"/>
</dbReference>
<keyword evidence="4 6" id="KW-0808">Transferase</keyword>
<keyword evidence="5 6" id="KW-0949">S-adenosyl-L-methionine</keyword>
<dbReference type="PANTHER" id="PTHR46111:SF1">
    <property type="entry name" value="RIBOSOMAL RNA SMALL SUBUNIT METHYLTRANSFERASE I"/>
    <property type="match status" value="1"/>
</dbReference>
<dbReference type="KEGG" id="cpb:Cphamn1_0554"/>
<dbReference type="AlphaFoldDB" id="B3EMN8"/>
<evidence type="ECO:0000256" key="4">
    <source>
        <dbReference type="ARBA" id="ARBA00022679"/>
    </source>
</evidence>